<reference evidence="1" key="1">
    <citation type="submission" date="2021-06" db="EMBL/GenBank/DDBJ databases">
        <authorList>
            <person name="Hodson N. C."/>
            <person name="Mongue J. A."/>
            <person name="Jaron S. K."/>
        </authorList>
    </citation>
    <scope>NUCLEOTIDE SEQUENCE</scope>
</reference>
<protein>
    <submittedName>
        <fullName evidence="1">Uncharacterized protein</fullName>
    </submittedName>
</protein>
<dbReference type="AlphaFoldDB" id="A0A8J2KD15"/>
<dbReference type="EMBL" id="CAJVCH010311972">
    <property type="protein sequence ID" value="CAG7786172.1"/>
    <property type="molecule type" value="Genomic_DNA"/>
</dbReference>
<accession>A0A8J2KD15</accession>
<proteinExistence type="predicted"/>
<name>A0A8J2KD15_9HEXA</name>
<dbReference type="Proteomes" id="UP000708208">
    <property type="component" value="Unassembled WGS sequence"/>
</dbReference>
<comment type="caution">
    <text evidence="1">The sequence shown here is derived from an EMBL/GenBank/DDBJ whole genome shotgun (WGS) entry which is preliminary data.</text>
</comment>
<organism evidence="1 2">
    <name type="scientific">Allacma fusca</name>
    <dbReference type="NCBI Taxonomy" id="39272"/>
    <lineage>
        <taxon>Eukaryota</taxon>
        <taxon>Metazoa</taxon>
        <taxon>Ecdysozoa</taxon>
        <taxon>Arthropoda</taxon>
        <taxon>Hexapoda</taxon>
        <taxon>Collembola</taxon>
        <taxon>Symphypleona</taxon>
        <taxon>Sminthuridae</taxon>
        <taxon>Allacma</taxon>
    </lineage>
</organism>
<feature type="non-terminal residue" evidence="1">
    <location>
        <position position="1"/>
    </location>
</feature>
<evidence type="ECO:0000313" key="2">
    <source>
        <dbReference type="Proteomes" id="UP000708208"/>
    </source>
</evidence>
<gene>
    <name evidence="1" type="ORF">AFUS01_LOCUS24754</name>
</gene>
<keyword evidence="2" id="KW-1185">Reference proteome</keyword>
<sequence>VTLRLEITFVVSVTLGRHWVETGKQRELS</sequence>
<evidence type="ECO:0000313" key="1">
    <source>
        <dbReference type="EMBL" id="CAG7786172.1"/>
    </source>
</evidence>